<reference evidence="1 2" key="1">
    <citation type="submission" date="2020-07" db="EMBL/GenBank/DDBJ databases">
        <title>Draft whole-genome sequence of Heliobacterium chlorum DSM 3682, type strain.</title>
        <authorList>
            <person name="Kyndt J.A."/>
            <person name="Meyer T.E."/>
            <person name="Imhoff J.F."/>
        </authorList>
    </citation>
    <scope>NUCLEOTIDE SEQUENCE [LARGE SCALE GENOMIC DNA]</scope>
    <source>
        <strain evidence="1 2">DSM 3682</strain>
    </source>
</reference>
<protein>
    <submittedName>
        <fullName evidence="1">Methyl-accepting chemotaxis protein</fullName>
    </submittedName>
</protein>
<proteinExistence type="predicted"/>
<name>A0ABR7T9B4_HELCL</name>
<keyword evidence="2" id="KW-1185">Reference proteome</keyword>
<comment type="caution">
    <text evidence="1">The sequence shown here is derived from an EMBL/GenBank/DDBJ whole genome shotgun (WGS) entry which is preliminary data.</text>
</comment>
<sequence length="150" mass="16793">MFWHQEKHSTSAERIDLTPILSTLEKMCDGDYTLRINLPKDNPLAPVSLLINRLMDNHESQIKRLTMDLNNVVYEGVHSGNYVNQLSSQFEILTSNFEQIATAVTQLSESVSDFAQTIDLTANQTDDGKISITETNSSISTVIKETSNSQ</sequence>
<dbReference type="Gene3D" id="1.10.287.950">
    <property type="entry name" value="Methyl-accepting chemotaxis protein"/>
    <property type="match status" value="1"/>
</dbReference>
<organism evidence="1 2">
    <name type="scientific">Heliobacterium chlorum</name>
    <dbReference type="NCBI Taxonomy" id="2698"/>
    <lineage>
        <taxon>Bacteria</taxon>
        <taxon>Bacillati</taxon>
        <taxon>Bacillota</taxon>
        <taxon>Clostridia</taxon>
        <taxon>Eubacteriales</taxon>
        <taxon>Heliobacteriaceae</taxon>
        <taxon>Heliobacterium</taxon>
    </lineage>
</organism>
<dbReference type="Proteomes" id="UP000617402">
    <property type="component" value="Unassembled WGS sequence"/>
</dbReference>
<dbReference type="SUPFAM" id="SSF58104">
    <property type="entry name" value="Methyl-accepting chemotaxis protein (MCP) signaling domain"/>
    <property type="match status" value="1"/>
</dbReference>
<gene>
    <name evidence="1" type="ORF">H1S01_20335</name>
</gene>
<dbReference type="EMBL" id="JACVHF010000108">
    <property type="protein sequence ID" value="MBC9786758.1"/>
    <property type="molecule type" value="Genomic_DNA"/>
</dbReference>
<evidence type="ECO:0000313" key="1">
    <source>
        <dbReference type="EMBL" id="MBC9786758.1"/>
    </source>
</evidence>
<accession>A0ABR7T9B4</accession>
<feature type="non-terminal residue" evidence="1">
    <location>
        <position position="150"/>
    </location>
</feature>
<evidence type="ECO:0000313" key="2">
    <source>
        <dbReference type="Proteomes" id="UP000617402"/>
    </source>
</evidence>
<dbReference type="RefSeq" id="WP_188042170.1">
    <property type="nucleotide sequence ID" value="NZ_JACVHF010000108.1"/>
</dbReference>